<dbReference type="SUPFAM" id="SSF54292">
    <property type="entry name" value="2Fe-2S ferredoxin-like"/>
    <property type="match status" value="1"/>
</dbReference>
<sequence length="247" mass="27057">MSKVCAVTLDGTTYEIESGENLLAGLTSNGVIVPHSCLAGACRTCCLYEATTTTPLLACQQRVTEDLSLTTQAHHVYDVVLEHVTVSELTQRWAVVTGHTKMALPLGADIRWQCGGQEGRSTCCSPDGTTLDFYFPTHLCNQIDTLKLVNKPQRALLDPNATFLLLYGAKNEPMARHFAEALTASNVGTKIELALIDLSKSDASLSFKRFDMAVVMADESISLHALETWLTNSRCRVNEFTYLINHS</sequence>
<dbReference type="GO" id="GO:0051536">
    <property type="term" value="F:iron-sulfur cluster binding"/>
    <property type="evidence" value="ECO:0007669"/>
    <property type="project" value="InterPro"/>
</dbReference>
<reference evidence="3 4" key="1">
    <citation type="submission" date="2016-06" db="EMBL/GenBank/DDBJ databases">
        <authorList>
            <person name="Rodrigo-Torres L."/>
            <person name="Arahal D.R."/>
        </authorList>
    </citation>
    <scope>NUCLEOTIDE SEQUENCE [LARGE SCALE GENOMIC DNA]</scope>
    <source>
        <strain evidence="3 4">CECT 5116</strain>
    </source>
</reference>
<organism evidence="2 5">
    <name type="scientific">Marinomonas gallaica</name>
    <dbReference type="NCBI Taxonomy" id="1806667"/>
    <lineage>
        <taxon>Bacteria</taxon>
        <taxon>Pseudomonadati</taxon>
        <taxon>Pseudomonadota</taxon>
        <taxon>Gammaproteobacteria</taxon>
        <taxon>Oceanospirillales</taxon>
        <taxon>Oceanospirillaceae</taxon>
        <taxon>Marinomonas</taxon>
    </lineage>
</organism>
<evidence type="ECO:0000313" key="4">
    <source>
        <dbReference type="Proteomes" id="UP000092840"/>
    </source>
</evidence>
<evidence type="ECO:0000313" key="3">
    <source>
        <dbReference type="EMBL" id="SBT21663.1"/>
    </source>
</evidence>
<dbReference type="EMBL" id="FLRA01000023">
    <property type="protein sequence ID" value="SBT18708.1"/>
    <property type="molecule type" value="Genomic_DNA"/>
</dbReference>
<dbReference type="PROSITE" id="PS51085">
    <property type="entry name" value="2FE2S_FER_2"/>
    <property type="match status" value="1"/>
</dbReference>
<dbReference type="Proteomes" id="UP000092840">
    <property type="component" value="Unassembled WGS sequence"/>
</dbReference>
<accession>A0A1C3JTZ5</accession>
<dbReference type="OrthoDB" id="9806195at2"/>
<dbReference type="AlphaFoldDB" id="A0A1C3JTZ5"/>
<evidence type="ECO:0000313" key="5">
    <source>
        <dbReference type="Proteomes" id="UP000092871"/>
    </source>
</evidence>
<evidence type="ECO:0000313" key="2">
    <source>
        <dbReference type="EMBL" id="SBT18708.1"/>
    </source>
</evidence>
<reference evidence="2 5" key="2">
    <citation type="submission" date="2016-06" db="EMBL/GenBank/DDBJ databases">
        <authorList>
            <person name="Kjaerup R.B."/>
            <person name="Dalgaard T.S."/>
            <person name="Juul-Madsen H.R."/>
        </authorList>
    </citation>
    <scope>NUCLEOTIDE SEQUENCE [LARGE SCALE GENOMIC DNA]</scope>
    <source>
        <strain evidence="2 5">CECT 5115</strain>
    </source>
</reference>
<dbReference type="CDD" id="cd00207">
    <property type="entry name" value="fer2"/>
    <property type="match status" value="1"/>
</dbReference>
<gene>
    <name evidence="2" type="ORF">MGA5115_02855</name>
    <name evidence="3" type="ORF">MGA5116_02259</name>
</gene>
<dbReference type="Pfam" id="PF13510">
    <property type="entry name" value="Fer2_4"/>
    <property type="match status" value="1"/>
</dbReference>
<dbReference type="InterPro" id="IPR001041">
    <property type="entry name" value="2Fe-2S_ferredoxin-type"/>
</dbReference>
<protein>
    <recommendedName>
        <fullName evidence="1">2Fe-2S ferredoxin-type domain-containing protein</fullName>
    </recommendedName>
</protein>
<proteinExistence type="predicted"/>
<dbReference type="Gene3D" id="3.10.20.740">
    <property type="match status" value="1"/>
</dbReference>
<evidence type="ECO:0000259" key="1">
    <source>
        <dbReference type="PROSITE" id="PS51085"/>
    </source>
</evidence>
<dbReference type="EMBL" id="FLRB01000013">
    <property type="protein sequence ID" value="SBT21663.1"/>
    <property type="molecule type" value="Genomic_DNA"/>
</dbReference>
<name>A0A1C3JTZ5_9GAMM</name>
<dbReference type="InterPro" id="IPR036010">
    <property type="entry name" value="2Fe-2S_ferredoxin-like_sf"/>
</dbReference>
<keyword evidence="4" id="KW-1185">Reference proteome</keyword>
<feature type="domain" description="2Fe-2S ferredoxin-type" evidence="1">
    <location>
        <begin position="2"/>
        <end position="75"/>
    </location>
</feature>
<dbReference type="RefSeq" id="WP_067037700.1">
    <property type="nucleotide sequence ID" value="NZ_FLRA01000023.1"/>
</dbReference>
<dbReference type="Proteomes" id="UP000092871">
    <property type="component" value="Unassembled WGS sequence"/>
</dbReference>